<dbReference type="AlphaFoldDB" id="A0ABD3ASZ6"/>
<dbReference type="EMBL" id="JBJUIK010000002">
    <property type="protein sequence ID" value="KAL3534330.1"/>
    <property type="molecule type" value="Genomic_DNA"/>
</dbReference>
<dbReference type="InterPro" id="IPR005123">
    <property type="entry name" value="Oxoglu/Fe-dep_dioxygenase_dom"/>
</dbReference>
<dbReference type="InterPro" id="IPR027443">
    <property type="entry name" value="IPNS-like_sf"/>
</dbReference>
<keyword evidence="4 5" id="KW-0408">Iron</keyword>
<evidence type="ECO:0000313" key="8">
    <source>
        <dbReference type="Proteomes" id="UP001630127"/>
    </source>
</evidence>
<evidence type="ECO:0000313" key="7">
    <source>
        <dbReference type="EMBL" id="KAL3534330.1"/>
    </source>
</evidence>
<keyword evidence="3 5" id="KW-0560">Oxidoreductase</keyword>
<organism evidence="7 8">
    <name type="scientific">Cinchona calisaya</name>
    <dbReference type="NCBI Taxonomy" id="153742"/>
    <lineage>
        <taxon>Eukaryota</taxon>
        <taxon>Viridiplantae</taxon>
        <taxon>Streptophyta</taxon>
        <taxon>Embryophyta</taxon>
        <taxon>Tracheophyta</taxon>
        <taxon>Spermatophyta</taxon>
        <taxon>Magnoliopsida</taxon>
        <taxon>eudicotyledons</taxon>
        <taxon>Gunneridae</taxon>
        <taxon>Pentapetalae</taxon>
        <taxon>asterids</taxon>
        <taxon>lamiids</taxon>
        <taxon>Gentianales</taxon>
        <taxon>Rubiaceae</taxon>
        <taxon>Cinchonoideae</taxon>
        <taxon>Cinchoneae</taxon>
        <taxon>Cinchona</taxon>
    </lineage>
</organism>
<comment type="caution">
    <text evidence="7">The sequence shown here is derived from an EMBL/GenBank/DDBJ whole genome shotgun (WGS) entry which is preliminary data.</text>
</comment>
<dbReference type="FunFam" id="2.60.120.330:FF:000001">
    <property type="entry name" value="Protein SRG1"/>
    <property type="match status" value="1"/>
</dbReference>
<feature type="domain" description="Fe2OG dioxygenase" evidence="6">
    <location>
        <begin position="203"/>
        <end position="304"/>
    </location>
</feature>
<evidence type="ECO:0000259" key="6">
    <source>
        <dbReference type="PROSITE" id="PS51471"/>
    </source>
</evidence>
<dbReference type="GO" id="GO:0009805">
    <property type="term" value="P:coumarin biosynthetic process"/>
    <property type="evidence" value="ECO:0007669"/>
    <property type="project" value="UniProtKB-ARBA"/>
</dbReference>
<dbReference type="InterPro" id="IPR050295">
    <property type="entry name" value="Plant_2OG-oxidoreductases"/>
</dbReference>
<dbReference type="Pfam" id="PF03171">
    <property type="entry name" value="2OG-FeII_Oxy"/>
    <property type="match status" value="1"/>
</dbReference>
<gene>
    <name evidence="7" type="ORF">ACH5RR_002791</name>
</gene>
<dbReference type="InterPro" id="IPR026992">
    <property type="entry name" value="DIOX_N"/>
</dbReference>
<evidence type="ECO:0000256" key="1">
    <source>
        <dbReference type="ARBA" id="ARBA00008056"/>
    </source>
</evidence>
<comment type="similarity">
    <text evidence="1 5">Belongs to the iron/ascorbate-dependent oxidoreductase family.</text>
</comment>
<keyword evidence="2 5" id="KW-0479">Metal-binding</keyword>
<dbReference type="Proteomes" id="UP001630127">
    <property type="component" value="Unassembled WGS sequence"/>
</dbReference>
<accession>A0ABD3ASZ6</accession>
<dbReference type="SUPFAM" id="SSF51197">
    <property type="entry name" value="Clavaminate synthase-like"/>
    <property type="match status" value="1"/>
</dbReference>
<dbReference type="GO" id="GO:0046872">
    <property type="term" value="F:metal ion binding"/>
    <property type="evidence" value="ECO:0007669"/>
    <property type="project" value="UniProtKB-KW"/>
</dbReference>
<dbReference type="PANTHER" id="PTHR47991">
    <property type="entry name" value="OXOGLUTARATE/IRON-DEPENDENT DIOXYGENASE"/>
    <property type="match status" value="1"/>
</dbReference>
<protein>
    <recommendedName>
        <fullName evidence="6">Fe2OG dioxygenase domain-containing protein</fullName>
    </recommendedName>
</protein>
<evidence type="ECO:0000256" key="3">
    <source>
        <dbReference type="ARBA" id="ARBA00023002"/>
    </source>
</evidence>
<keyword evidence="8" id="KW-1185">Reference proteome</keyword>
<dbReference type="GO" id="GO:0002238">
    <property type="term" value="P:response to molecule of fungal origin"/>
    <property type="evidence" value="ECO:0007669"/>
    <property type="project" value="UniProtKB-ARBA"/>
</dbReference>
<dbReference type="PROSITE" id="PS51471">
    <property type="entry name" value="FE2OG_OXY"/>
    <property type="match status" value="1"/>
</dbReference>
<proteinExistence type="inferred from homology"/>
<evidence type="ECO:0000256" key="4">
    <source>
        <dbReference type="ARBA" id="ARBA00023004"/>
    </source>
</evidence>
<dbReference type="Pfam" id="PF14226">
    <property type="entry name" value="DIOX_N"/>
    <property type="match status" value="1"/>
</dbReference>
<name>A0ABD3ASZ6_9GENT</name>
<evidence type="ECO:0000256" key="5">
    <source>
        <dbReference type="RuleBase" id="RU003682"/>
    </source>
</evidence>
<evidence type="ECO:0000256" key="2">
    <source>
        <dbReference type="ARBA" id="ARBA00022723"/>
    </source>
</evidence>
<dbReference type="InterPro" id="IPR044861">
    <property type="entry name" value="IPNS-like_FE2OG_OXY"/>
</dbReference>
<sequence length="352" mass="39826">MESDMLKFGSSLKVPYVQELAKEKFESVPPRYTRPDATKINRVSAKEIPVIDMQALLNSEELVNTELEKLDFACKEWGFFQLINHGVSCSLVEKLKSETQKFFNLSMDEKMKFGQQPGDVEGYGQAFVLSDEQKLDWADVFAIFTLPTHLRKPHLLPKLPVPFRETIEEYSLELRNLAVKLLNQMAKALGMKLDDMTVLFEEGIQSMRMNYYPPCPQPELVTGLCPHSDGVGLTILLQVNEVEGLQIKKDGAWIPVMPLPNAFVVNVGDIIEMVTNGIYKSIEHRVTVNMQIERISIAAFLLAKLDGDIGPAPSLITPTTPANFRRIDMVDYLRKIFARELDGKSFLDAMRI</sequence>
<dbReference type="Gene3D" id="2.60.120.330">
    <property type="entry name" value="B-lactam Antibiotic, Isopenicillin N Synthase, Chain"/>
    <property type="match status" value="1"/>
</dbReference>
<reference evidence="7 8" key="1">
    <citation type="submission" date="2024-11" db="EMBL/GenBank/DDBJ databases">
        <title>A near-complete genome assembly of Cinchona calisaya.</title>
        <authorList>
            <person name="Lian D.C."/>
            <person name="Zhao X.W."/>
            <person name="Wei L."/>
        </authorList>
    </citation>
    <scope>NUCLEOTIDE SEQUENCE [LARGE SCALE GENOMIC DNA]</scope>
    <source>
        <tissue evidence="7">Nenye</tissue>
    </source>
</reference>
<dbReference type="GO" id="GO:0016706">
    <property type="term" value="F:2-oxoglutarate-dependent dioxygenase activity"/>
    <property type="evidence" value="ECO:0007669"/>
    <property type="project" value="UniProtKB-ARBA"/>
</dbReference>